<keyword evidence="6 7" id="KW-0472">Membrane</keyword>
<reference evidence="10" key="1">
    <citation type="submission" date="2016-11" db="UniProtKB">
        <authorList>
            <consortium name="WormBaseParasite"/>
        </authorList>
    </citation>
    <scope>IDENTIFICATION</scope>
</reference>
<evidence type="ECO:0000256" key="1">
    <source>
        <dbReference type="ARBA" id="ARBA00004141"/>
    </source>
</evidence>
<organism evidence="9 10">
    <name type="scientific">Steinernema glaseri</name>
    <dbReference type="NCBI Taxonomy" id="37863"/>
    <lineage>
        <taxon>Eukaryota</taxon>
        <taxon>Metazoa</taxon>
        <taxon>Ecdysozoa</taxon>
        <taxon>Nematoda</taxon>
        <taxon>Chromadorea</taxon>
        <taxon>Rhabditida</taxon>
        <taxon>Tylenchina</taxon>
        <taxon>Panagrolaimomorpha</taxon>
        <taxon>Strongyloidoidea</taxon>
        <taxon>Steinernematidae</taxon>
        <taxon>Steinernema</taxon>
    </lineage>
</organism>
<keyword evidence="4" id="KW-0769">Symport</keyword>
<keyword evidence="8" id="KW-0732">Signal</keyword>
<keyword evidence="9" id="KW-1185">Reference proteome</keyword>
<accession>A0A1I7ZGN3</accession>
<dbReference type="WBParaSite" id="L893_g26350.t1">
    <property type="protein sequence ID" value="L893_g26350.t1"/>
    <property type="gene ID" value="L893_g26350"/>
</dbReference>
<feature type="chain" id="PRO_5009313413" evidence="8">
    <location>
        <begin position="21"/>
        <end position="104"/>
    </location>
</feature>
<evidence type="ECO:0000256" key="6">
    <source>
        <dbReference type="ARBA" id="ARBA00023136"/>
    </source>
</evidence>
<dbReference type="Proteomes" id="UP000095287">
    <property type="component" value="Unplaced"/>
</dbReference>
<evidence type="ECO:0000256" key="2">
    <source>
        <dbReference type="ARBA" id="ARBA00022448"/>
    </source>
</evidence>
<feature type="transmembrane region" description="Helical" evidence="7">
    <location>
        <begin position="36"/>
        <end position="56"/>
    </location>
</feature>
<feature type="signal peptide" evidence="8">
    <location>
        <begin position="1"/>
        <end position="20"/>
    </location>
</feature>
<evidence type="ECO:0000313" key="9">
    <source>
        <dbReference type="Proteomes" id="UP000095287"/>
    </source>
</evidence>
<dbReference type="PROSITE" id="PS50267">
    <property type="entry name" value="NA_NEUROTRAN_SYMP_3"/>
    <property type="match status" value="1"/>
</dbReference>
<dbReference type="GO" id="GO:0015293">
    <property type="term" value="F:symporter activity"/>
    <property type="evidence" value="ECO:0007669"/>
    <property type="project" value="UniProtKB-KW"/>
</dbReference>
<dbReference type="GO" id="GO:0016020">
    <property type="term" value="C:membrane"/>
    <property type="evidence" value="ECO:0007669"/>
    <property type="project" value="UniProtKB-SubCell"/>
</dbReference>
<keyword evidence="5 7" id="KW-1133">Transmembrane helix</keyword>
<evidence type="ECO:0000256" key="8">
    <source>
        <dbReference type="SAM" id="SignalP"/>
    </source>
</evidence>
<name>A0A1I7ZGN3_9BILA</name>
<comment type="subcellular location">
    <subcellularLocation>
        <location evidence="1">Membrane</location>
        <topology evidence="1">Multi-pass membrane protein</topology>
    </subcellularLocation>
</comment>
<dbReference type="InterPro" id="IPR037272">
    <property type="entry name" value="SNS_sf"/>
</dbReference>
<sequence length="104" mass="11997">MWRFVTPFVLLFAIFFQLWGLKPMEYGGHTFPLSATHIGWALTSLSLIPIPVYFVYKFLSSRKEGVSAWKTFRSISHGSHFEPALLKYHSVRTKVTEADDDVFP</sequence>
<proteinExistence type="predicted"/>
<dbReference type="Pfam" id="PF00209">
    <property type="entry name" value="SNF"/>
    <property type="match status" value="1"/>
</dbReference>
<evidence type="ECO:0000256" key="4">
    <source>
        <dbReference type="ARBA" id="ARBA00022847"/>
    </source>
</evidence>
<dbReference type="AlphaFoldDB" id="A0A1I7ZGN3"/>
<evidence type="ECO:0000256" key="3">
    <source>
        <dbReference type="ARBA" id="ARBA00022692"/>
    </source>
</evidence>
<dbReference type="InterPro" id="IPR000175">
    <property type="entry name" value="Na/ntran_symport"/>
</dbReference>
<evidence type="ECO:0000256" key="7">
    <source>
        <dbReference type="SAM" id="Phobius"/>
    </source>
</evidence>
<dbReference type="SUPFAM" id="SSF161070">
    <property type="entry name" value="SNF-like"/>
    <property type="match status" value="1"/>
</dbReference>
<keyword evidence="2" id="KW-0813">Transport</keyword>
<evidence type="ECO:0000256" key="5">
    <source>
        <dbReference type="ARBA" id="ARBA00022989"/>
    </source>
</evidence>
<evidence type="ECO:0000313" key="10">
    <source>
        <dbReference type="WBParaSite" id="L893_g26350.t1"/>
    </source>
</evidence>
<protein>
    <submittedName>
        <fullName evidence="10">Cation_ATPase_C domain-containing protein</fullName>
    </submittedName>
</protein>
<keyword evidence="3 7" id="KW-0812">Transmembrane</keyword>